<dbReference type="EMBL" id="GGEC01068053">
    <property type="protein sequence ID" value="MBX48537.1"/>
    <property type="molecule type" value="Transcribed_RNA"/>
</dbReference>
<accession>A0A2P2P1E1</accession>
<name>A0A2P2P1E1_RHIMU</name>
<dbReference type="AlphaFoldDB" id="A0A2P2P1E1"/>
<protein>
    <submittedName>
        <fullName evidence="1">Uncharacterized protein</fullName>
    </submittedName>
</protein>
<organism evidence="1">
    <name type="scientific">Rhizophora mucronata</name>
    <name type="common">Asiatic mangrove</name>
    <dbReference type="NCBI Taxonomy" id="61149"/>
    <lineage>
        <taxon>Eukaryota</taxon>
        <taxon>Viridiplantae</taxon>
        <taxon>Streptophyta</taxon>
        <taxon>Embryophyta</taxon>
        <taxon>Tracheophyta</taxon>
        <taxon>Spermatophyta</taxon>
        <taxon>Magnoliopsida</taxon>
        <taxon>eudicotyledons</taxon>
        <taxon>Gunneridae</taxon>
        <taxon>Pentapetalae</taxon>
        <taxon>rosids</taxon>
        <taxon>fabids</taxon>
        <taxon>Malpighiales</taxon>
        <taxon>Rhizophoraceae</taxon>
        <taxon>Rhizophora</taxon>
    </lineage>
</organism>
<sequence length="51" mass="6115">MLLIHLPQFLNIPLEQSLDSKHRKENFHFHQPFFNILSLKQTKTGKNKRSN</sequence>
<proteinExistence type="predicted"/>
<evidence type="ECO:0000313" key="1">
    <source>
        <dbReference type="EMBL" id="MBX48537.1"/>
    </source>
</evidence>
<reference evidence="1" key="1">
    <citation type="submission" date="2018-02" db="EMBL/GenBank/DDBJ databases">
        <title>Rhizophora mucronata_Transcriptome.</title>
        <authorList>
            <person name="Meera S.P."/>
            <person name="Sreeshan A."/>
            <person name="Augustine A."/>
        </authorList>
    </citation>
    <scope>NUCLEOTIDE SEQUENCE</scope>
    <source>
        <tissue evidence="1">Leaf</tissue>
    </source>
</reference>